<organism evidence="8 9">
    <name type="scientific">Atopobium minutum</name>
    <dbReference type="NCBI Taxonomy" id="1381"/>
    <lineage>
        <taxon>Bacteria</taxon>
        <taxon>Bacillati</taxon>
        <taxon>Actinomycetota</taxon>
        <taxon>Coriobacteriia</taxon>
        <taxon>Coriobacteriales</taxon>
        <taxon>Atopobiaceae</taxon>
        <taxon>Atopobium</taxon>
    </lineage>
</organism>
<dbReference type="FunFam" id="1.10.132.20:FF:000001">
    <property type="entry name" value="Ribosome-recycling factor"/>
    <property type="match status" value="1"/>
</dbReference>
<keyword evidence="6" id="KW-0175">Coiled coil</keyword>
<comment type="function">
    <text evidence="5">Responsible for the release of ribosomes from messenger RNA at the termination of protein biosynthesis. May increase the efficiency of translation by recycling ribosomes from one round of translation to another.</text>
</comment>
<dbReference type="GO" id="GO:0005737">
    <property type="term" value="C:cytoplasm"/>
    <property type="evidence" value="ECO:0007669"/>
    <property type="project" value="UniProtKB-SubCell"/>
</dbReference>
<name>A0AB38A4I1_9ACTN</name>
<comment type="similarity">
    <text evidence="2 5">Belongs to the RRF family.</text>
</comment>
<dbReference type="InterPro" id="IPR023584">
    <property type="entry name" value="Ribosome_recyc_fac_dom"/>
</dbReference>
<evidence type="ECO:0000256" key="3">
    <source>
        <dbReference type="ARBA" id="ARBA00022490"/>
    </source>
</evidence>
<feature type="domain" description="Ribosome recycling factor" evidence="7">
    <location>
        <begin position="20"/>
        <end position="179"/>
    </location>
</feature>
<protein>
    <recommendedName>
        <fullName evidence="5">Ribosome-recycling factor</fullName>
        <shortName evidence="5">RRF</shortName>
    </recommendedName>
    <alternativeName>
        <fullName evidence="5">Ribosome-releasing factor</fullName>
    </alternativeName>
</protein>
<dbReference type="Proteomes" id="UP000183687">
    <property type="component" value="Unassembled WGS sequence"/>
</dbReference>
<evidence type="ECO:0000313" key="8">
    <source>
        <dbReference type="EMBL" id="SEB40526.1"/>
    </source>
</evidence>
<dbReference type="InterPro" id="IPR036191">
    <property type="entry name" value="RRF_sf"/>
</dbReference>
<keyword evidence="3 5" id="KW-0963">Cytoplasm</keyword>
<reference evidence="8 9" key="1">
    <citation type="submission" date="2016-10" db="EMBL/GenBank/DDBJ databases">
        <authorList>
            <person name="Varghese N."/>
            <person name="Submissions S."/>
        </authorList>
    </citation>
    <scope>NUCLEOTIDE SEQUENCE [LARGE SCALE GENOMIC DNA]</scope>
    <source>
        <strain evidence="8 9">DSM 20586</strain>
    </source>
</reference>
<evidence type="ECO:0000256" key="4">
    <source>
        <dbReference type="ARBA" id="ARBA00022917"/>
    </source>
</evidence>
<dbReference type="FunFam" id="3.30.1360.40:FF:000001">
    <property type="entry name" value="Ribosome-recycling factor"/>
    <property type="match status" value="1"/>
</dbReference>
<sequence>MSEYTDKAKSNMEKCISALASNFSKVRTGRANPHILDPIMVDYYGVSTPITQLAAVKVPEASMLVVEPWDKSSLNAIEKAIESSDLGITPGNDGVCIRLPFPSPTEERRRELAKECRALAEEARIAIRNVRRDYNNKIERDDEYSEDEVKREQNQIQKLTDTYVAKIDEMLKTKESEVMEI</sequence>
<accession>A0AB38A4I1</accession>
<gene>
    <name evidence="5" type="primary">frr</name>
    <name evidence="8" type="ORF">SAMN04489746_0101</name>
</gene>
<dbReference type="Gene3D" id="1.10.132.20">
    <property type="entry name" value="Ribosome-recycling factor"/>
    <property type="match status" value="1"/>
</dbReference>
<dbReference type="GO" id="GO:0006415">
    <property type="term" value="P:translational termination"/>
    <property type="evidence" value="ECO:0007669"/>
    <property type="project" value="UniProtKB-UniRule"/>
</dbReference>
<dbReference type="RefSeq" id="WP_002563662.1">
    <property type="nucleotide sequence ID" value="NZ_CALJSN010000005.1"/>
</dbReference>
<dbReference type="CDD" id="cd00520">
    <property type="entry name" value="RRF"/>
    <property type="match status" value="1"/>
</dbReference>
<comment type="subcellular location">
    <subcellularLocation>
        <location evidence="1 5">Cytoplasm</location>
    </subcellularLocation>
</comment>
<feature type="coiled-coil region" evidence="6">
    <location>
        <begin position="109"/>
        <end position="169"/>
    </location>
</feature>
<dbReference type="NCBIfam" id="TIGR00496">
    <property type="entry name" value="frr"/>
    <property type="match status" value="1"/>
</dbReference>
<proteinExistence type="inferred from homology"/>
<dbReference type="EMBL" id="FNSH01000001">
    <property type="protein sequence ID" value="SEB40526.1"/>
    <property type="molecule type" value="Genomic_DNA"/>
</dbReference>
<evidence type="ECO:0000259" key="7">
    <source>
        <dbReference type="Pfam" id="PF01765"/>
    </source>
</evidence>
<keyword evidence="4 5" id="KW-0648">Protein biosynthesis</keyword>
<dbReference type="AlphaFoldDB" id="A0AB38A4I1"/>
<evidence type="ECO:0000256" key="5">
    <source>
        <dbReference type="HAMAP-Rule" id="MF_00040"/>
    </source>
</evidence>
<comment type="caution">
    <text evidence="8">The sequence shown here is derived from an EMBL/GenBank/DDBJ whole genome shotgun (WGS) entry which is preliminary data.</text>
</comment>
<dbReference type="PANTHER" id="PTHR20982">
    <property type="entry name" value="RIBOSOME RECYCLING FACTOR"/>
    <property type="match status" value="1"/>
</dbReference>
<evidence type="ECO:0000256" key="2">
    <source>
        <dbReference type="ARBA" id="ARBA00005912"/>
    </source>
</evidence>
<dbReference type="GO" id="GO:0043023">
    <property type="term" value="F:ribosomal large subunit binding"/>
    <property type="evidence" value="ECO:0007669"/>
    <property type="project" value="TreeGrafter"/>
</dbReference>
<evidence type="ECO:0000313" key="9">
    <source>
        <dbReference type="Proteomes" id="UP000183687"/>
    </source>
</evidence>
<dbReference type="InterPro" id="IPR002661">
    <property type="entry name" value="Ribosome_recyc_fac"/>
</dbReference>
<evidence type="ECO:0000256" key="6">
    <source>
        <dbReference type="SAM" id="Coils"/>
    </source>
</evidence>
<dbReference type="HAMAP" id="MF_00040">
    <property type="entry name" value="RRF"/>
    <property type="match status" value="1"/>
</dbReference>
<dbReference type="Pfam" id="PF01765">
    <property type="entry name" value="RRF"/>
    <property type="match status" value="1"/>
</dbReference>
<dbReference type="SUPFAM" id="SSF55194">
    <property type="entry name" value="Ribosome recycling factor, RRF"/>
    <property type="match status" value="1"/>
</dbReference>
<dbReference type="Gene3D" id="3.30.1360.40">
    <property type="match status" value="1"/>
</dbReference>
<dbReference type="PANTHER" id="PTHR20982:SF3">
    <property type="entry name" value="MITOCHONDRIAL RIBOSOME RECYCLING FACTOR PSEUDO 1"/>
    <property type="match status" value="1"/>
</dbReference>
<evidence type="ECO:0000256" key="1">
    <source>
        <dbReference type="ARBA" id="ARBA00004496"/>
    </source>
</evidence>